<feature type="domain" description="WRKY" evidence="7">
    <location>
        <begin position="35"/>
        <end position="130"/>
    </location>
</feature>
<dbReference type="PROSITE" id="PS50811">
    <property type="entry name" value="WRKY"/>
    <property type="match status" value="1"/>
</dbReference>
<evidence type="ECO:0000256" key="6">
    <source>
        <dbReference type="SAM" id="MobiDB-lite"/>
    </source>
</evidence>
<evidence type="ECO:0000256" key="4">
    <source>
        <dbReference type="ARBA" id="ARBA00023163"/>
    </source>
</evidence>
<dbReference type="PANTHER" id="PTHR31221">
    <property type="entry name" value="WRKY TRANSCRIPTION FACTOR PROTEIN 1-RELATED"/>
    <property type="match status" value="1"/>
</dbReference>
<evidence type="ECO:0000256" key="1">
    <source>
        <dbReference type="ARBA" id="ARBA00004123"/>
    </source>
</evidence>
<sequence length="331" mass="36969">MITGYAVERKEESSIETNLASRSVREPRVVVQIETEVDILEDGYRWRKYGQKVVKGNPNPRCASIDMDYCLRITQIDYVSYRLRIAVSVYRSYYKCTSAGCLVRKHVERASHDLKCVITTYEGKHNHEVPAARNSSQVNLSNGNAQPPASHVQPNMGLSRNSNVPKSETEIQDLATHFYPKPEFNHDYQRSGCFDTFTNDMKLGAPPFCQMKFPPLRNTLPYSSFGLSSKHTATGISGSLASVVSDLPISLPLNQKLSAAGYDYTNGRPILPFQVFLAGQQLRETDRFLTPKQEHDDDNICASFQPVVDSSSGSSSSSISSVYQQIMGNFT</sequence>
<dbReference type="SUPFAM" id="SSF118290">
    <property type="entry name" value="WRKY DNA-binding domain"/>
    <property type="match status" value="2"/>
</dbReference>
<gene>
    <name evidence="8" type="ORF">E5676_scaffold811G00050</name>
</gene>
<reference evidence="8 9" key="1">
    <citation type="submission" date="2019-08" db="EMBL/GenBank/DDBJ databases">
        <title>Draft genome sequences of two oriental melons (Cucumis melo L. var makuwa).</title>
        <authorList>
            <person name="Kwon S.-Y."/>
        </authorList>
    </citation>
    <scope>NUCLEOTIDE SEQUENCE [LARGE SCALE GENOMIC DNA]</scope>
    <source>
        <strain evidence="9">cv. Chang Bougi</strain>
        <tissue evidence="8">Leaf</tissue>
    </source>
</reference>
<evidence type="ECO:0000256" key="3">
    <source>
        <dbReference type="ARBA" id="ARBA00023125"/>
    </source>
</evidence>
<protein>
    <submittedName>
        <fullName evidence="8">WRKY transcription factor SUSIBA2-like isoform X1</fullName>
    </submittedName>
</protein>
<comment type="subcellular location">
    <subcellularLocation>
        <location evidence="1">Nucleus</location>
    </subcellularLocation>
</comment>
<dbReference type="PANTHER" id="PTHR31221:SF126">
    <property type="entry name" value="WRKY DOMAIN-CONTAINING PROTEIN"/>
    <property type="match status" value="1"/>
</dbReference>
<evidence type="ECO:0000313" key="8">
    <source>
        <dbReference type="EMBL" id="TYK19812.1"/>
    </source>
</evidence>
<dbReference type="Pfam" id="PF03106">
    <property type="entry name" value="WRKY"/>
    <property type="match status" value="2"/>
</dbReference>
<evidence type="ECO:0000256" key="5">
    <source>
        <dbReference type="ARBA" id="ARBA00023242"/>
    </source>
</evidence>
<keyword evidence="4" id="KW-0804">Transcription</keyword>
<comment type="caution">
    <text evidence="8">The sequence shown here is derived from an EMBL/GenBank/DDBJ whole genome shotgun (WGS) entry which is preliminary data.</text>
</comment>
<dbReference type="InterPro" id="IPR003657">
    <property type="entry name" value="WRKY_dom"/>
</dbReference>
<keyword evidence="3" id="KW-0238">DNA-binding</keyword>
<dbReference type="SMART" id="SM00774">
    <property type="entry name" value="WRKY"/>
    <property type="match status" value="1"/>
</dbReference>
<dbReference type="AlphaFoldDB" id="A0A5D3D8C9"/>
<evidence type="ECO:0000256" key="2">
    <source>
        <dbReference type="ARBA" id="ARBA00023015"/>
    </source>
</evidence>
<dbReference type="GO" id="GO:0005634">
    <property type="term" value="C:nucleus"/>
    <property type="evidence" value="ECO:0007669"/>
    <property type="project" value="UniProtKB-SubCell"/>
</dbReference>
<evidence type="ECO:0000259" key="7">
    <source>
        <dbReference type="PROSITE" id="PS50811"/>
    </source>
</evidence>
<dbReference type="GO" id="GO:0003700">
    <property type="term" value="F:DNA-binding transcription factor activity"/>
    <property type="evidence" value="ECO:0007669"/>
    <property type="project" value="InterPro"/>
</dbReference>
<dbReference type="GO" id="GO:0043565">
    <property type="term" value="F:sequence-specific DNA binding"/>
    <property type="evidence" value="ECO:0007669"/>
    <property type="project" value="InterPro"/>
</dbReference>
<keyword evidence="2" id="KW-0805">Transcription regulation</keyword>
<dbReference type="Proteomes" id="UP000321947">
    <property type="component" value="Unassembled WGS sequence"/>
</dbReference>
<feature type="region of interest" description="Disordered" evidence="6">
    <location>
        <begin position="137"/>
        <end position="166"/>
    </location>
</feature>
<dbReference type="InterPro" id="IPR036576">
    <property type="entry name" value="WRKY_dom_sf"/>
</dbReference>
<proteinExistence type="predicted"/>
<evidence type="ECO:0000313" key="9">
    <source>
        <dbReference type="Proteomes" id="UP000321947"/>
    </source>
</evidence>
<keyword evidence="5" id="KW-0539">Nucleus</keyword>
<dbReference type="Gene3D" id="2.20.25.80">
    <property type="entry name" value="WRKY domain"/>
    <property type="match status" value="1"/>
</dbReference>
<dbReference type="EMBL" id="SSTD01006490">
    <property type="protein sequence ID" value="TYK19812.1"/>
    <property type="molecule type" value="Genomic_DNA"/>
</dbReference>
<organism evidence="8 9">
    <name type="scientific">Cucumis melo var. makuwa</name>
    <name type="common">Oriental melon</name>
    <dbReference type="NCBI Taxonomy" id="1194695"/>
    <lineage>
        <taxon>Eukaryota</taxon>
        <taxon>Viridiplantae</taxon>
        <taxon>Streptophyta</taxon>
        <taxon>Embryophyta</taxon>
        <taxon>Tracheophyta</taxon>
        <taxon>Spermatophyta</taxon>
        <taxon>Magnoliopsida</taxon>
        <taxon>eudicotyledons</taxon>
        <taxon>Gunneridae</taxon>
        <taxon>Pentapetalae</taxon>
        <taxon>rosids</taxon>
        <taxon>fabids</taxon>
        <taxon>Cucurbitales</taxon>
        <taxon>Cucurbitaceae</taxon>
        <taxon>Benincaseae</taxon>
        <taxon>Cucumis</taxon>
    </lineage>
</organism>
<accession>A0A5D3D8C9</accession>
<dbReference type="InterPro" id="IPR044810">
    <property type="entry name" value="WRKY_plant"/>
</dbReference>
<name>A0A5D3D8C9_CUCMM</name>